<name>A0ABV6KGL2_9BACI</name>
<organism evidence="3 4">
    <name type="scientific">Halalkalibacter kiskunsagensis</name>
    <dbReference type="NCBI Taxonomy" id="1548599"/>
    <lineage>
        <taxon>Bacteria</taxon>
        <taxon>Bacillati</taxon>
        <taxon>Bacillota</taxon>
        <taxon>Bacilli</taxon>
        <taxon>Bacillales</taxon>
        <taxon>Bacillaceae</taxon>
        <taxon>Halalkalibacter</taxon>
    </lineage>
</organism>
<dbReference type="Gene3D" id="3.40.50.720">
    <property type="entry name" value="NAD(P)-binding Rossmann-like Domain"/>
    <property type="match status" value="1"/>
</dbReference>
<dbReference type="PANTHER" id="PTHR43267">
    <property type="entry name" value="TRNA THREONYLCARBAMOYLADENOSINE DEHYDRATASE"/>
    <property type="match status" value="1"/>
</dbReference>
<feature type="domain" description="THIF-type NAD/FAD binding fold" evidence="2">
    <location>
        <begin position="9"/>
        <end position="168"/>
    </location>
</feature>
<dbReference type="SUPFAM" id="SSF69572">
    <property type="entry name" value="Activating enzymes of the ubiquitin-like proteins"/>
    <property type="match status" value="1"/>
</dbReference>
<keyword evidence="4" id="KW-1185">Reference proteome</keyword>
<protein>
    <submittedName>
        <fullName evidence="3">ThiF family adenylyltransferase</fullName>
    </submittedName>
</protein>
<keyword evidence="1" id="KW-1133">Transmembrane helix</keyword>
<feature type="transmembrane region" description="Helical" evidence="1">
    <location>
        <begin position="141"/>
        <end position="158"/>
    </location>
</feature>
<dbReference type="InterPro" id="IPR000594">
    <property type="entry name" value="ThiF_NAD_FAD-bd"/>
</dbReference>
<gene>
    <name evidence="3" type="ORF">ACFFHM_18660</name>
</gene>
<evidence type="ECO:0000259" key="2">
    <source>
        <dbReference type="Pfam" id="PF00899"/>
    </source>
</evidence>
<dbReference type="Proteomes" id="UP001589838">
    <property type="component" value="Unassembled WGS sequence"/>
</dbReference>
<keyword evidence="3" id="KW-0808">Transferase</keyword>
<dbReference type="PANTHER" id="PTHR43267:SF1">
    <property type="entry name" value="TRNA THREONYLCARBAMOYLADENOSINE DEHYDRATASE"/>
    <property type="match status" value="1"/>
</dbReference>
<dbReference type="GO" id="GO:0016779">
    <property type="term" value="F:nucleotidyltransferase activity"/>
    <property type="evidence" value="ECO:0007669"/>
    <property type="project" value="UniProtKB-KW"/>
</dbReference>
<keyword evidence="1" id="KW-0812">Transmembrane</keyword>
<evidence type="ECO:0000256" key="1">
    <source>
        <dbReference type="SAM" id="Phobius"/>
    </source>
</evidence>
<dbReference type="RefSeq" id="WP_335963631.1">
    <property type="nucleotide sequence ID" value="NZ_JAXBLX010000057.1"/>
</dbReference>
<dbReference type="CDD" id="cd01483">
    <property type="entry name" value="E1_enzyme_family"/>
    <property type="match status" value="1"/>
</dbReference>
<sequence>MIAKQFIRNLGIMSEQDIYLLQQTRIAIAGCGCIGGFTAELLARIGVGSLVLADPDVFDESNINRQCAATFQTIGINKTKALQDHLWSINPRLEIITFQEGVNTANVTEFLKGVDYVIDAIDFFAFANAVMLHREARKKKLYVITAAAIGFGTTVLTFDPNGMTIEEYVGIAKDLSVEQMSELSFPVYGYVDRLPSYITDNQISVWLSEKTIPTISVGQALGPGVLVSKMILHILGRKTPEFVPRSFQLQFEE</sequence>
<evidence type="ECO:0000313" key="4">
    <source>
        <dbReference type="Proteomes" id="UP001589838"/>
    </source>
</evidence>
<reference evidence="3 4" key="1">
    <citation type="submission" date="2024-09" db="EMBL/GenBank/DDBJ databases">
        <authorList>
            <person name="Sun Q."/>
            <person name="Mori K."/>
        </authorList>
    </citation>
    <scope>NUCLEOTIDE SEQUENCE [LARGE SCALE GENOMIC DNA]</scope>
    <source>
        <strain evidence="3 4">NCAIM B.02610</strain>
    </source>
</reference>
<comment type="caution">
    <text evidence="3">The sequence shown here is derived from an EMBL/GenBank/DDBJ whole genome shotgun (WGS) entry which is preliminary data.</text>
</comment>
<keyword evidence="3" id="KW-0548">Nucleotidyltransferase</keyword>
<accession>A0ABV6KGL2</accession>
<proteinExistence type="predicted"/>
<evidence type="ECO:0000313" key="3">
    <source>
        <dbReference type="EMBL" id="MFC0472448.1"/>
    </source>
</evidence>
<dbReference type="Pfam" id="PF00899">
    <property type="entry name" value="ThiF"/>
    <property type="match status" value="1"/>
</dbReference>
<keyword evidence="1" id="KW-0472">Membrane</keyword>
<dbReference type="EMBL" id="JBHLUX010000077">
    <property type="protein sequence ID" value="MFC0472448.1"/>
    <property type="molecule type" value="Genomic_DNA"/>
</dbReference>
<dbReference type="InterPro" id="IPR045886">
    <property type="entry name" value="ThiF/MoeB/HesA"/>
</dbReference>
<dbReference type="InterPro" id="IPR035985">
    <property type="entry name" value="Ubiquitin-activating_enz"/>
</dbReference>